<protein>
    <submittedName>
        <fullName evidence="1">Uncharacterized protein</fullName>
    </submittedName>
</protein>
<evidence type="ECO:0000313" key="1">
    <source>
        <dbReference type="EMBL" id="MBW82714.1"/>
    </source>
</evidence>
<dbReference type="AlphaFoldDB" id="A0A2P2INC5"/>
<proteinExistence type="predicted"/>
<name>A0A2P2INC5_RHIMU</name>
<accession>A0A2P2INC5</accession>
<reference evidence="1" key="1">
    <citation type="submission" date="2018-02" db="EMBL/GenBank/DDBJ databases">
        <title>Rhizophora mucronata_Transcriptome.</title>
        <authorList>
            <person name="Meera S.P."/>
            <person name="Sreeshan A."/>
            <person name="Augustine A."/>
        </authorList>
    </citation>
    <scope>NUCLEOTIDE SEQUENCE</scope>
    <source>
        <tissue evidence="1">Leaf</tissue>
    </source>
</reference>
<dbReference type="EMBL" id="GGEC01002231">
    <property type="protein sequence ID" value="MBW82714.1"/>
    <property type="molecule type" value="Transcribed_RNA"/>
</dbReference>
<sequence length="22" mass="2668">MIFVKLIFMKRTKLTLKQLSTQ</sequence>
<organism evidence="1">
    <name type="scientific">Rhizophora mucronata</name>
    <name type="common">Asiatic mangrove</name>
    <dbReference type="NCBI Taxonomy" id="61149"/>
    <lineage>
        <taxon>Eukaryota</taxon>
        <taxon>Viridiplantae</taxon>
        <taxon>Streptophyta</taxon>
        <taxon>Embryophyta</taxon>
        <taxon>Tracheophyta</taxon>
        <taxon>Spermatophyta</taxon>
        <taxon>Magnoliopsida</taxon>
        <taxon>eudicotyledons</taxon>
        <taxon>Gunneridae</taxon>
        <taxon>Pentapetalae</taxon>
        <taxon>rosids</taxon>
        <taxon>fabids</taxon>
        <taxon>Malpighiales</taxon>
        <taxon>Rhizophoraceae</taxon>
        <taxon>Rhizophora</taxon>
    </lineage>
</organism>